<dbReference type="AlphaFoldDB" id="A0A1C3KGH8"/>
<keyword evidence="1" id="KW-0472">Membrane</keyword>
<reference evidence="2 3" key="1">
    <citation type="submission" date="2016-06" db="EMBL/GenBank/DDBJ databases">
        <authorList>
            <consortium name="Pathogen Informatics"/>
        </authorList>
    </citation>
    <scope>NUCLEOTIDE SEQUENCE [LARGE SCALE GENOMIC DNA]</scope>
</reference>
<proteinExistence type="predicted"/>
<evidence type="ECO:0000313" key="2">
    <source>
        <dbReference type="EMBL" id="SBT72796.1"/>
    </source>
</evidence>
<keyword evidence="1" id="KW-0812">Transmembrane</keyword>
<dbReference type="VEuPathDB" id="PlasmoDB:POWCR01_000056000"/>
<dbReference type="OrthoDB" id="10344887at2759"/>
<accession>A0A1C3KGH8</accession>
<sequence>MSPNAEYSEFWESVKQHTIAKNGILKDIYSKFDDTCSSDNNQDFCAIEHGKYEDHNDVKKLYYKLNGNKTKYELGNEEFATYFKYPLKFCNYLKYWLYDKIVLNNFDKDNITEILKAVKNKDNFQIIMGTSDTCNFDIFELEKIKGIKLFYDYIGNYDMAQKKSSINDEICKSNYKTTLNNIIGLYNDANSNGEKKSNEYSNELDECKKIYNIDTLCKLQCNDKGSHSTDETESECSQVFLLPQHSSNHNSDGGELHNGQDLGHSENQFIGISMTGISILVSLFVIFPILYKLTPFGPWLHKSIMKTKNFLHNPKEISSNILLNHISESENENFIRRPQYIAYHSS</sequence>
<dbReference type="Pfam" id="PF05795">
    <property type="entry name" value="Plasmodium_Vir"/>
    <property type="match status" value="2"/>
</dbReference>
<protein>
    <submittedName>
        <fullName evidence="2">Plasmodium vivax Vir protein, putative</fullName>
    </submittedName>
</protein>
<evidence type="ECO:0000256" key="1">
    <source>
        <dbReference type="SAM" id="Phobius"/>
    </source>
</evidence>
<keyword evidence="1" id="KW-1133">Transmembrane helix</keyword>
<dbReference type="Proteomes" id="UP000243200">
    <property type="component" value="Unassembled WGS sequence"/>
</dbReference>
<name>A0A1C3KGH8_PLAOA</name>
<gene>
    <name evidence="2" type="primary">PowCR01_000056000</name>
    <name evidence="2" type="ORF">POWCR01_000056000</name>
</gene>
<evidence type="ECO:0000313" key="3">
    <source>
        <dbReference type="Proteomes" id="UP000243200"/>
    </source>
</evidence>
<feature type="transmembrane region" description="Helical" evidence="1">
    <location>
        <begin position="269"/>
        <end position="291"/>
    </location>
</feature>
<organism evidence="2 3">
    <name type="scientific">Plasmodium ovale</name>
    <name type="common">malaria parasite P. ovale</name>
    <dbReference type="NCBI Taxonomy" id="36330"/>
    <lineage>
        <taxon>Eukaryota</taxon>
        <taxon>Sar</taxon>
        <taxon>Alveolata</taxon>
        <taxon>Apicomplexa</taxon>
        <taxon>Aconoidasida</taxon>
        <taxon>Haemosporida</taxon>
        <taxon>Plasmodiidae</taxon>
        <taxon>Plasmodium</taxon>
        <taxon>Plasmodium (Plasmodium)</taxon>
    </lineage>
</organism>
<dbReference type="EMBL" id="FLRJ01000153">
    <property type="protein sequence ID" value="SBT72796.1"/>
    <property type="molecule type" value="Genomic_DNA"/>
</dbReference>
<dbReference type="InterPro" id="IPR008780">
    <property type="entry name" value="Plasmodium_Vir"/>
</dbReference>
<dbReference type="VEuPathDB" id="PlasmoDB:PocGH01_00054200"/>